<feature type="compositionally biased region" description="Polar residues" evidence="1">
    <location>
        <begin position="236"/>
        <end position="252"/>
    </location>
</feature>
<protein>
    <submittedName>
        <fullName evidence="2">Uncharacterized protein</fullName>
    </submittedName>
</protein>
<accession>A0A1Y1JUG6</accession>
<dbReference type="AlphaFoldDB" id="A0A1Y1JUG6"/>
<feature type="region of interest" description="Disordered" evidence="1">
    <location>
        <begin position="207"/>
        <end position="252"/>
    </location>
</feature>
<name>A0A1Y1JUG6_PHOPY</name>
<organism evidence="2">
    <name type="scientific">Photinus pyralis</name>
    <name type="common">Common eastern firefly</name>
    <name type="synonym">Lampyris pyralis</name>
    <dbReference type="NCBI Taxonomy" id="7054"/>
    <lineage>
        <taxon>Eukaryota</taxon>
        <taxon>Metazoa</taxon>
        <taxon>Ecdysozoa</taxon>
        <taxon>Arthropoda</taxon>
        <taxon>Hexapoda</taxon>
        <taxon>Insecta</taxon>
        <taxon>Pterygota</taxon>
        <taxon>Neoptera</taxon>
        <taxon>Endopterygota</taxon>
        <taxon>Coleoptera</taxon>
        <taxon>Polyphaga</taxon>
        <taxon>Elateriformia</taxon>
        <taxon>Elateroidea</taxon>
        <taxon>Lampyridae</taxon>
        <taxon>Lampyrinae</taxon>
        <taxon>Photinus</taxon>
    </lineage>
</organism>
<evidence type="ECO:0000256" key="1">
    <source>
        <dbReference type="SAM" id="MobiDB-lite"/>
    </source>
</evidence>
<feature type="region of interest" description="Disordered" evidence="1">
    <location>
        <begin position="66"/>
        <end position="110"/>
    </location>
</feature>
<feature type="compositionally biased region" description="Low complexity" evidence="1">
    <location>
        <begin position="160"/>
        <end position="171"/>
    </location>
</feature>
<proteinExistence type="predicted"/>
<sequence>MSKHLKEDMSTEDLKALKAHGYVFDSDSVSGGSKSDFDDDYYALKPDPVLIDPSLYTIVSISCRTQELNPSPEPTRKTQRSFSKRGKRGNHPVTRASDSQNSSVSKERNTLPSCYTIDPPCFDLADKENVVIGEVENVPLPLVNTPRNVSVANKKGKVVTSRATSTSSQRRTSLKKENVSNNFAVSTVSQRVSERALTPPYHKITLPTSTTNTQNVQRHTVRSSSSNLDTGARAPLNTNSITTTSAPSHRTNTCVDIPYRQMRNNSTPPEENVSDCPGCCCCQ</sequence>
<evidence type="ECO:0000313" key="2">
    <source>
        <dbReference type="EMBL" id="JAV51781.1"/>
    </source>
</evidence>
<feature type="compositionally biased region" description="Basic residues" evidence="1">
    <location>
        <begin position="77"/>
        <end position="90"/>
    </location>
</feature>
<dbReference type="EMBL" id="GEZM01102809">
    <property type="protein sequence ID" value="JAV51781.1"/>
    <property type="molecule type" value="Transcribed_RNA"/>
</dbReference>
<reference evidence="2" key="1">
    <citation type="journal article" date="2016" name="Sci. Rep.">
        <title>Molecular characterization of firefly nuptial gifts: a multi-omics approach sheds light on postcopulatory sexual selection.</title>
        <authorList>
            <person name="Al-Wathiqui N."/>
            <person name="Fallon T.R."/>
            <person name="South A."/>
            <person name="Weng J.K."/>
            <person name="Lewis S.M."/>
        </authorList>
    </citation>
    <scope>NUCLEOTIDE SEQUENCE</scope>
</reference>
<feature type="region of interest" description="Disordered" evidence="1">
    <location>
        <begin position="153"/>
        <end position="176"/>
    </location>
</feature>
<feature type="compositionally biased region" description="Polar residues" evidence="1">
    <location>
        <begin position="207"/>
        <end position="229"/>
    </location>
</feature>